<organism evidence="2 3">
    <name type="scientific">Mycena indigotica</name>
    <dbReference type="NCBI Taxonomy" id="2126181"/>
    <lineage>
        <taxon>Eukaryota</taxon>
        <taxon>Fungi</taxon>
        <taxon>Dikarya</taxon>
        <taxon>Basidiomycota</taxon>
        <taxon>Agaricomycotina</taxon>
        <taxon>Agaricomycetes</taxon>
        <taxon>Agaricomycetidae</taxon>
        <taxon>Agaricales</taxon>
        <taxon>Marasmiineae</taxon>
        <taxon>Mycenaceae</taxon>
        <taxon>Mycena</taxon>
    </lineage>
</organism>
<gene>
    <name evidence="2" type="ORF">MIND_00184600</name>
</gene>
<dbReference type="EMBL" id="JACAZF010000002">
    <property type="protein sequence ID" value="KAF7311744.1"/>
    <property type="molecule type" value="Genomic_DNA"/>
</dbReference>
<reference evidence="2" key="1">
    <citation type="submission" date="2020-05" db="EMBL/GenBank/DDBJ databases">
        <title>Mycena genomes resolve the evolution of fungal bioluminescence.</title>
        <authorList>
            <person name="Tsai I.J."/>
        </authorList>
    </citation>
    <scope>NUCLEOTIDE SEQUENCE</scope>
    <source>
        <strain evidence="2">171206Taipei</strain>
    </source>
</reference>
<evidence type="ECO:0000313" key="2">
    <source>
        <dbReference type="EMBL" id="KAF7311744.1"/>
    </source>
</evidence>
<evidence type="ECO:0000313" key="3">
    <source>
        <dbReference type="Proteomes" id="UP000636479"/>
    </source>
</evidence>
<dbReference type="AlphaFoldDB" id="A0A8H6WAM7"/>
<dbReference type="RefSeq" id="XP_037223852.1">
    <property type="nucleotide sequence ID" value="XM_037358757.1"/>
</dbReference>
<dbReference type="GeneID" id="59341273"/>
<protein>
    <submittedName>
        <fullName evidence="2">Uncharacterized protein</fullName>
    </submittedName>
</protein>
<keyword evidence="3" id="KW-1185">Reference proteome</keyword>
<comment type="caution">
    <text evidence="2">The sequence shown here is derived from an EMBL/GenBank/DDBJ whole genome shotgun (WGS) entry which is preliminary data.</text>
</comment>
<feature type="region of interest" description="Disordered" evidence="1">
    <location>
        <begin position="27"/>
        <end position="50"/>
    </location>
</feature>
<dbReference type="Proteomes" id="UP000636479">
    <property type="component" value="Unassembled WGS sequence"/>
</dbReference>
<sequence length="132" mass="14702">MALHQLYTRSSCRLLGSTPGLHIRIDTGQQPSLGFHPDRLPSTNATRSPRLYPAARASPAADLPRPIHIIIQVEVDELHGSSSSPSGLRRLRRHSLTHRPLRHLGHQRRTAIAVALDLGERTTSSVFFHFPE</sequence>
<evidence type="ECO:0000256" key="1">
    <source>
        <dbReference type="SAM" id="MobiDB-lite"/>
    </source>
</evidence>
<accession>A0A8H6WAM7</accession>
<name>A0A8H6WAM7_9AGAR</name>
<proteinExistence type="predicted"/>